<name>H2ZI52_CIOSA</name>
<keyword evidence="9" id="KW-0507">mRNA processing</keyword>
<dbReference type="HOGENOM" id="CLU_1911330_0_0_1"/>
<dbReference type="Proteomes" id="UP000007875">
    <property type="component" value="Unassembled WGS sequence"/>
</dbReference>
<dbReference type="Ensembl" id="ENSCSAVT00000017457.1">
    <property type="protein sequence ID" value="ENSCSAVP00000017268.1"/>
    <property type="gene ID" value="ENSCSAVG00000010165.1"/>
</dbReference>
<keyword evidence="16" id="KW-0539">Nucleus</keyword>
<dbReference type="GO" id="GO:0008380">
    <property type="term" value="P:RNA splicing"/>
    <property type="evidence" value="ECO:0007669"/>
    <property type="project" value="UniProtKB-KW"/>
</dbReference>
<dbReference type="InterPro" id="IPR018545">
    <property type="entry name" value="Btz_dom"/>
</dbReference>
<keyword evidence="17" id="KW-0966">Cell projection</keyword>
<evidence type="ECO:0000313" key="21">
    <source>
        <dbReference type="Proteomes" id="UP000007875"/>
    </source>
</evidence>
<protein>
    <recommendedName>
        <fullName evidence="6">Protein CASC3</fullName>
    </recommendedName>
</protein>
<evidence type="ECO:0000256" key="8">
    <source>
        <dbReference type="ARBA" id="ARBA00022490"/>
    </source>
</evidence>
<evidence type="ECO:0000256" key="11">
    <source>
        <dbReference type="ARBA" id="ARBA00022816"/>
    </source>
</evidence>
<dbReference type="PANTHER" id="PTHR13434:SF0">
    <property type="entry name" value="PROTEIN CASC3"/>
    <property type="match status" value="1"/>
</dbReference>
<evidence type="ECO:0000256" key="14">
    <source>
        <dbReference type="ARBA" id="ARBA00023161"/>
    </source>
</evidence>
<dbReference type="GO" id="GO:0016607">
    <property type="term" value="C:nuclear speck"/>
    <property type="evidence" value="ECO:0007669"/>
    <property type="project" value="UniProtKB-SubCell"/>
</dbReference>
<evidence type="ECO:0000256" key="10">
    <source>
        <dbReference type="ARBA" id="ARBA00022728"/>
    </source>
</evidence>
<evidence type="ECO:0000256" key="13">
    <source>
        <dbReference type="ARBA" id="ARBA00022884"/>
    </source>
</evidence>
<evidence type="ECO:0000256" key="17">
    <source>
        <dbReference type="ARBA" id="ARBA00023273"/>
    </source>
</evidence>
<dbReference type="GO" id="GO:0030425">
    <property type="term" value="C:dendrite"/>
    <property type="evidence" value="ECO:0007669"/>
    <property type="project" value="UniProtKB-SubCell"/>
</dbReference>
<evidence type="ECO:0000313" key="20">
    <source>
        <dbReference type="Ensembl" id="ENSCSAVP00000017268.1"/>
    </source>
</evidence>
<dbReference type="GO" id="GO:0005681">
    <property type="term" value="C:spliceosomal complex"/>
    <property type="evidence" value="ECO:0007669"/>
    <property type="project" value="UniProtKB-KW"/>
</dbReference>
<evidence type="ECO:0000256" key="6">
    <source>
        <dbReference type="ARBA" id="ARBA00019964"/>
    </source>
</evidence>
<dbReference type="PANTHER" id="PTHR13434">
    <property type="entry name" value="PROTEIN CASC3"/>
    <property type="match status" value="1"/>
</dbReference>
<dbReference type="GO" id="GO:0048471">
    <property type="term" value="C:perinuclear region of cytoplasm"/>
    <property type="evidence" value="ECO:0007669"/>
    <property type="project" value="UniProtKB-SubCell"/>
</dbReference>
<feature type="compositionally biased region" description="Basic and acidic residues" evidence="18">
    <location>
        <begin position="71"/>
        <end position="83"/>
    </location>
</feature>
<dbReference type="AlphaFoldDB" id="H2ZI52"/>
<evidence type="ECO:0000256" key="12">
    <source>
        <dbReference type="ARBA" id="ARBA00022845"/>
    </source>
</evidence>
<evidence type="ECO:0000256" key="2">
    <source>
        <dbReference type="ARBA" id="ARBA00004279"/>
    </source>
</evidence>
<comment type="similarity">
    <text evidence="5">Belongs to the CASC3 family.</text>
</comment>
<reference evidence="20" key="3">
    <citation type="submission" date="2025-09" db="UniProtKB">
        <authorList>
            <consortium name="Ensembl"/>
        </authorList>
    </citation>
    <scope>IDENTIFICATION</scope>
</reference>
<reference evidence="20" key="2">
    <citation type="submission" date="2025-08" db="UniProtKB">
        <authorList>
            <consortium name="Ensembl"/>
        </authorList>
    </citation>
    <scope>IDENTIFICATION</scope>
</reference>
<evidence type="ECO:0000256" key="5">
    <source>
        <dbReference type="ARBA" id="ARBA00009548"/>
    </source>
</evidence>
<feature type="compositionally biased region" description="Basic and acidic residues" evidence="18">
    <location>
        <begin position="14"/>
        <end position="37"/>
    </location>
</feature>
<dbReference type="GO" id="GO:0035145">
    <property type="term" value="C:exon-exon junction complex"/>
    <property type="evidence" value="ECO:0007669"/>
    <property type="project" value="InterPro"/>
</dbReference>
<organism evidence="20 21">
    <name type="scientific">Ciona savignyi</name>
    <name type="common">Pacific transparent sea squirt</name>
    <dbReference type="NCBI Taxonomy" id="51511"/>
    <lineage>
        <taxon>Eukaryota</taxon>
        <taxon>Metazoa</taxon>
        <taxon>Chordata</taxon>
        <taxon>Tunicata</taxon>
        <taxon>Ascidiacea</taxon>
        <taxon>Phlebobranchia</taxon>
        <taxon>Cionidae</taxon>
        <taxon>Ciona</taxon>
    </lineage>
</organism>
<comment type="subcellular location">
    <subcellularLocation>
        <location evidence="2">Cell projection</location>
        <location evidence="2">Dendrite</location>
    </subcellularLocation>
    <subcellularLocation>
        <location evidence="1">Cytoplasm</location>
        <location evidence="1">Stress granule</location>
    </subcellularLocation>
    <subcellularLocation>
        <location evidence="4">Cytoplasm</location>
        <location evidence="4">Perinuclear region</location>
    </subcellularLocation>
    <subcellularLocation>
        <location evidence="3">Nucleus speckle</location>
    </subcellularLocation>
</comment>
<evidence type="ECO:0000256" key="15">
    <source>
        <dbReference type="ARBA" id="ARBA00023187"/>
    </source>
</evidence>
<feature type="region of interest" description="Disordered" evidence="18">
    <location>
        <begin position="1"/>
        <end position="37"/>
    </location>
</feature>
<keyword evidence="7" id="KW-0813">Transport</keyword>
<dbReference type="GO" id="GO:0000184">
    <property type="term" value="P:nuclear-transcribed mRNA catabolic process, nonsense-mediated decay"/>
    <property type="evidence" value="ECO:0007669"/>
    <property type="project" value="UniProtKB-KW"/>
</dbReference>
<keyword evidence="14" id="KW-0866">Nonsense-mediated mRNA decay</keyword>
<feature type="compositionally biased region" description="Basic and acidic residues" evidence="18">
    <location>
        <begin position="99"/>
        <end position="111"/>
    </location>
</feature>
<evidence type="ECO:0000256" key="16">
    <source>
        <dbReference type="ARBA" id="ARBA00023242"/>
    </source>
</evidence>
<dbReference type="InterPro" id="IPR028544">
    <property type="entry name" value="CASC3"/>
</dbReference>
<dbReference type="GO" id="GO:0003729">
    <property type="term" value="F:mRNA binding"/>
    <property type="evidence" value="ECO:0007669"/>
    <property type="project" value="InterPro"/>
</dbReference>
<dbReference type="GO" id="GO:0010494">
    <property type="term" value="C:cytoplasmic stress granule"/>
    <property type="evidence" value="ECO:0007669"/>
    <property type="project" value="UniProtKB-SubCell"/>
</dbReference>
<evidence type="ECO:0000256" key="18">
    <source>
        <dbReference type="SAM" id="MobiDB-lite"/>
    </source>
</evidence>
<evidence type="ECO:0000256" key="1">
    <source>
        <dbReference type="ARBA" id="ARBA00004210"/>
    </source>
</evidence>
<keyword evidence="8" id="KW-0963">Cytoplasm</keyword>
<accession>H2ZI52</accession>
<dbReference type="Pfam" id="PF09405">
    <property type="entry name" value="Btz"/>
    <property type="match status" value="1"/>
</dbReference>
<evidence type="ECO:0000259" key="19">
    <source>
        <dbReference type="Pfam" id="PF09405"/>
    </source>
</evidence>
<feature type="domain" description="Btz" evidence="19">
    <location>
        <begin position="4"/>
        <end position="49"/>
    </location>
</feature>
<feature type="region of interest" description="Disordered" evidence="18">
    <location>
        <begin position="50"/>
        <end position="133"/>
    </location>
</feature>
<dbReference type="GO" id="GO:0006417">
    <property type="term" value="P:regulation of translation"/>
    <property type="evidence" value="ECO:0007669"/>
    <property type="project" value="UniProtKB-KW"/>
</dbReference>
<evidence type="ECO:0000256" key="7">
    <source>
        <dbReference type="ARBA" id="ARBA00022448"/>
    </source>
</evidence>
<evidence type="ECO:0000256" key="9">
    <source>
        <dbReference type="ARBA" id="ARBA00022664"/>
    </source>
</evidence>
<evidence type="ECO:0000256" key="4">
    <source>
        <dbReference type="ARBA" id="ARBA00004556"/>
    </source>
</evidence>
<reference evidence="21" key="1">
    <citation type="submission" date="2003-08" db="EMBL/GenBank/DDBJ databases">
        <authorList>
            <person name="Birren B."/>
            <person name="Nusbaum C."/>
            <person name="Abebe A."/>
            <person name="Abouelleil A."/>
            <person name="Adekoya E."/>
            <person name="Ait-zahra M."/>
            <person name="Allen N."/>
            <person name="Allen T."/>
            <person name="An P."/>
            <person name="Anderson M."/>
            <person name="Anderson S."/>
            <person name="Arachchi H."/>
            <person name="Armbruster J."/>
            <person name="Bachantsang P."/>
            <person name="Baldwin J."/>
            <person name="Barry A."/>
            <person name="Bayul T."/>
            <person name="Blitshsteyn B."/>
            <person name="Bloom T."/>
            <person name="Blye J."/>
            <person name="Boguslavskiy L."/>
            <person name="Borowsky M."/>
            <person name="Boukhgalter B."/>
            <person name="Brunache A."/>
            <person name="Butler J."/>
            <person name="Calixte N."/>
            <person name="Calvo S."/>
            <person name="Camarata J."/>
            <person name="Campo K."/>
            <person name="Chang J."/>
            <person name="Cheshatsang Y."/>
            <person name="Citroen M."/>
            <person name="Collymore A."/>
            <person name="Considine T."/>
            <person name="Cook A."/>
            <person name="Cooke P."/>
            <person name="Corum B."/>
            <person name="Cuomo C."/>
            <person name="David R."/>
            <person name="Dawoe T."/>
            <person name="Degray S."/>
            <person name="Dodge S."/>
            <person name="Dooley K."/>
            <person name="Dorje P."/>
            <person name="Dorjee K."/>
            <person name="Dorris L."/>
            <person name="Duffey N."/>
            <person name="Dupes A."/>
            <person name="Elkins T."/>
            <person name="Engels R."/>
            <person name="Erickson J."/>
            <person name="Farina A."/>
            <person name="Faro S."/>
            <person name="Ferreira P."/>
            <person name="Fischer H."/>
            <person name="Fitzgerald M."/>
            <person name="Foley K."/>
            <person name="Gage D."/>
            <person name="Galagan J."/>
            <person name="Gearin G."/>
            <person name="Gnerre S."/>
            <person name="Gnirke A."/>
            <person name="Goyette A."/>
            <person name="Graham J."/>
            <person name="Grandbois E."/>
            <person name="Gyaltsen K."/>
            <person name="Hafez N."/>
            <person name="Hagopian D."/>
            <person name="Hagos B."/>
            <person name="Hall J."/>
            <person name="Hatcher B."/>
            <person name="Heller A."/>
            <person name="Higgins H."/>
            <person name="Honan T."/>
            <person name="Horn A."/>
            <person name="Houde N."/>
            <person name="Hughes L."/>
            <person name="Hulme W."/>
            <person name="Husby E."/>
            <person name="Iliev I."/>
            <person name="Jaffe D."/>
            <person name="Jones C."/>
            <person name="Kamal M."/>
            <person name="Kamat A."/>
            <person name="Kamvysselis M."/>
            <person name="Karlsson E."/>
            <person name="Kells C."/>
            <person name="Kieu A."/>
            <person name="Kisner P."/>
            <person name="Kodira C."/>
            <person name="Kulbokas E."/>
            <person name="Labutti K."/>
            <person name="Lama D."/>
            <person name="Landers T."/>
            <person name="Leger J."/>
            <person name="Levine S."/>
            <person name="Lewis D."/>
            <person name="Lewis T."/>
            <person name="Lindblad-toh K."/>
            <person name="Liu X."/>
            <person name="Lokyitsang T."/>
            <person name="Lokyitsang Y."/>
            <person name="Lucien O."/>
            <person name="Lui A."/>
            <person name="Ma L.J."/>
            <person name="Mabbitt R."/>
            <person name="Macdonald J."/>
            <person name="Maclean C."/>
            <person name="Major J."/>
            <person name="Manning J."/>
            <person name="Marabella R."/>
            <person name="Maru K."/>
            <person name="Matthews C."/>
            <person name="Mauceli E."/>
            <person name="Mccarthy M."/>
            <person name="Mcdonough S."/>
            <person name="Mcghee T."/>
            <person name="Meldrim J."/>
            <person name="Meneus L."/>
            <person name="Mesirov J."/>
            <person name="Mihalev A."/>
            <person name="Mihova T."/>
            <person name="Mikkelsen T."/>
            <person name="Mlenga V."/>
            <person name="Moru K."/>
            <person name="Mozes J."/>
            <person name="Mulrain L."/>
            <person name="Munson G."/>
            <person name="Naylor J."/>
            <person name="Newes C."/>
            <person name="Nguyen C."/>
            <person name="Nguyen N."/>
            <person name="Nguyen T."/>
            <person name="Nicol R."/>
            <person name="Nielsen C."/>
            <person name="Nizzari M."/>
            <person name="Norbu C."/>
            <person name="Norbu N."/>
            <person name="O'donnell P."/>
            <person name="Okoawo O."/>
            <person name="O'leary S."/>
            <person name="Omotosho B."/>
            <person name="O'neill K."/>
            <person name="Osman S."/>
            <person name="Parker S."/>
            <person name="Perrin D."/>
            <person name="Phunkhang P."/>
            <person name="Piqani B."/>
            <person name="Purcell S."/>
            <person name="Rachupka T."/>
            <person name="Ramasamy U."/>
            <person name="Rameau R."/>
            <person name="Ray V."/>
            <person name="Raymond C."/>
            <person name="Retta R."/>
            <person name="Richardson S."/>
            <person name="Rise C."/>
            <person name="Rodriguez J."/>
            <person name="Rogers J."/>
            <person name="Rogov P."/>
            <person name="Rutman M."/>
            <person name="Schupbach R."/>
            <person name="Seaman C."/>
            <person name="Settipalli S."/>
            <person name="Sharpe T."/>
            <person name="Sheridan J."/>
            <person name="Sherpa N."/>
            <person name="Shi J."/>
            <person name="Smirnov S."/>
            <person name="Smith C."/>
            <person name="Sougnez C."/>
            <person name="Spencer B."/>
            <person name="Stalker J."/>
            <person name="Stange-thomann N."/>
            <person name="Stavropoulos S."/>
            <person name="Stetson K."/>
            <person name="Stone C."/>
            <person name="Stone S."/>
            <person name="Stubbs M."/>
            <person name="Talamas J."/>
            <person name="Tchuinga P."/>
            <person name="Tenzing P."/>
            <person name="Tesfaye S."/>
            <person name="Theodore J."/>
            <person name="Thoulutsang Y."/>
            <person name="Topham K."/>
            <person name="Towey S."/>
            <person name="Tsamla T."/>
            <person name="Tsomo N."/>
            <person name="Vallee D."/>
            <person name="Vassiliev H."/>
            <person name="Venkataraman V."/>
            <person name="Vinson J."/>
            <person name="Vo A."/>
            <person name="Wade C."/>
            <person name="Wang S."/>
            <person name="Wangchuk T."/>
            <person name="Wangdi T."/>
            <person name="Whittaker C."/>
            <person name="Wilkinson J."/>
            <person name="Wu Y."/>
            <person name="Wyman D."/>
            <person name="Yadav S."/>
            <person name="Yang S."/>
            <person name="Yang X."/>
            <person name="Yeager S."/>
            <person name="Yee E."/>
            <person name="Young G."/>
            <person name="Zainoun J."/>
            <person name="Zembeck L."/>
            <person name="Zimmer A."/>
            <person name="Zody M."/>
            <person name="Lander E."/>
        </authorList>
    </citation>
    <scope>NUCLEOTIDE SEQUENCE [LARGE SCALE GENOMIC DNA]</scope>
</reference>
<evidence type="ECO:0000256" key="3">
    <source>
        <dbReference type="ARBA" id="ARBA00004324"/>
    </source>
</evidence>
<keyword evidence="11" id="KW-0509">mRNA transport</keyword>
<proteinExistence type="inferred from homology"/>
<dbReference type="InParanoid" id="H2ZI52"/>
<sequence>MDTRGRGQNRAYRSKPDTTRWQHDKYDEADQTPKSRSKLIEEYGFDIRSFQYGEVPSRSRRGRPNRGRFNQPERSRFPRRQEEDWNEPPSKPPTAIRTQDFRAKRREDSRDVQQPAPKTNMDDVLNVINDRES</sequence>
<keyword evidence="10" id="KW-0747">Spliceosome</keyword>
<keyword evidence="13" id="KW-0694">RNA-binding</keyword>
<dbReference type="GO" id="GO:0006397">
    <property type="term" value="P:mRNA processing"/>
    <property type="evidence" value="ECO:0007669"/>
    <property type="project" value="UniProtKB-KW"/>
</dbReference>
<keyword evidence="21" id="KW-1185">Reference proteome</keyword>
<keyword evidence="12" id="KW-0810">Translation regulation</keyword>
<dbReference type="GO" id="GO:0051028">
    <property type="term" value="P:mRNA transport"/>
    <property type="evidence" value="ECO:0007669"/>
    <property type="project" value="UniProtKB-KW"/>
</dbReference>
<keyword evidence="15" id="KW-0508">mRNA splicing</keyword>